<sequence>MEFMTLRQIFKQLFKASLLAAFALSAQAQVMVMDGYVRAMPPSVPNSAAYFTLMNHGPATKLVSVSSPAADEAQLHTLITENELVKMRRLDSLELPEHGTVSLSETGNHIMLLGLKAPLQEGQKIALTLTFADGQSLEITLPVAKQGTNAAPHEHHH</sequence>
<dbReference type="InterPro" id="IPR058248">
    <property type="entry name" value="Lxx211020-like"/>
</dbReference>
<reference evidence="2 3" key="1">
    <citation type="submission" date="2021-03" db="EMBL/GenBank/DDBJ databases">
        <title>Novel species identification of genus Shewanella.</title>
        <authorList>
            <person name="Liu G."/>
            <person name="Zhang Q."/>
        </authorList>
    </citation>
    <scope>NUCLEOTIDE SEQUENCE [LARGE SCALE GENOMIC DNA]</scope>
    <source>
        <strain evidence="2 3">FJAT-52962</strain>
    </source>
</reference>
<proteinExistence type="predicted"/>
<protein>
    <submittedName>
        <fullName evidence="2">Copper chaperone PCu(A)C</fullName>
    </submittedName>
</protein>
<evidence type="ECO:0000313" key="3">
    <source>
        <dbReference type="Proteomes" id="UP000663207"/>
    </source>
</evidence>
<dbReference type="SUPFAM" id="SSF110087">
    <property type="entry name" value="DR1885-like metal-binding protein"/>
    <property type="match status" value="1"/>
</dbReference>
<gene>
    <name evidence="2" type="ORF">JYB85_15610</name>
</gene>
<feature type="signal peptide" evidence="1">
    <location>
        <begin position="1"/>
        <end position="28"/>
    </location>
</feature>
<keyword evidence="1" id="KW-0732">Signal</keyword>
<dbReference type="Proteomes" id="UP000663207">
    <property type="component" value="Chromosome"/>
</dbReference>
<dbReference type="Pfam" id="PF04314">
    <property type="entry name" value="PCuAC"/>
    <property type="match status" value="1"/>
</dbReference>
<dbReference type="EMBL" id="CP071502">
    <property type="protein sequence ID" value="QSX36685.1"/>
    <property type="molecule type" value="Genomic_DNA"/>
</dbReference>
<dbReference type="PANTHER" id="PTHR36302">
    <property type="entry name" value="BLR7088 PROTEIN"/>
    <property type="match status" value="1"/>
</dbReference>
<organism evidence="2 3">
    <name type="scientific">Shewanella sedimentimangrovi</name>
    <dbReference type="NCBI Taxonomy" id="2814293"/>
    <lineage>
        <taxon>Bacteria</taxon>
        <taxon>Pseudomonadati</taxon>
        <taxon>Pseudomonadota</taxon>
        <taxon>Gammaproteobacteria</taxon>
        <taxon>Alteromonadales</taxon>
        <taxon>Shewanellaceae</taxon>
        <taxon>Shewanella</taxon>
    </lineage>
</organism>
<dbReference type="Gene3D" id="2.60.40.1890">
    <property type="entry name" value="PCu(A)C copper chaperone"/>
    <property type="match status" value="1"/>
</dbReference>
<feature type="chain" id="PRO_5046956108" evidence="1">
    <location>
        <begin position="29"/>
        <end position="157"/>
    </location>
</feature>
<keyword evidence="3" id="KW-1185">Reference proteome</keyword>
<name>A0ABX7R0D6_9GAMM</name>
<dbReference type="RefSeq" id="WP_207380023.1">
    <property type="nucleotide sequence ID" value="NZ_CP071502.1"/>
</dbReference>
<accession>A0ABX7R0D6</accession>
<dbReference type="InterPro" id="IPR036182">
    <property type="entry name" value="PCuAC_sf"/>
</dbReference>
<dbReference type="PANTHER" id="PTHR36302:SF1">
    <property type="entry name" value="COPPER CHAPERONE PCU(A)C"/>
    <property type="match status" value="1"/>
</dbReference>
<dbReference type="InterPro" id="IPR007410">
    <property type="entry name" value="LpqE-like"/>
</dbReference>
<evidence type="ECO:0000313" key="2">
    <source>
        <dbReference type="EMBL" id="QSX36685.1"/>
    </source>
</evidence>
<evidence type="ECO:0000256" key="1">
    <source>
        <dbReference type="SAM" id="SignalP"/>
    </source>
</evidence>